<reference evidence="2" key="1">
    <citation type="submission" date="2017-09" db="EMBL/GenBank/DDBJ databases">
        <title>Depth-based differentiation of microbial function through sediment-hosted aquifers and enrichment of novel symbionts in the deep terrestrial subsurface.</title>
        <authorList>
            <person name="Probst A.J."/>
            <person name="Ladd B."/>
            <person name="Jarett J.K."/>
            <person name="Geller-Mcgrath D.E."/>
            <person name="Sieber C.M.K."/>
            <person name="Emerson J.B."/>
            <person name="Anantharaman K."/>
            <person name="Thomas B.C."/>
            <person name="Malmstrom R."/>
            <person name="Stieglmeier M."/>
            <person name="Klingl A."/>
            <person name="Woyke T."/>
            <person name="Ryan C.M."/>
            <person name="Banfield J.F."/>
        </authorList>
    </citation>
    <scope>NUCLEOTIDE SEQUENCE [LARGE SCALE GENOMIC DNA]</scope>
</reference>
<evidence type="ECO:0008006" key="3">
    <source>
        <dbReference type="Google" id="ProtNLM"/>
    </source>
</evidence>
<organism evidence="1 2">
    <name type="scientific">Candidatus Magasanikbacteria bacterium CG_4_10_14_0_2_um_filter_41_31</name>
    <dbReference type="NCBI Taxonomy" id="1974639"/>
    <lineage>
        <taxon>Bacteria</taxon>
        <taxon>Candidatus Magasanikiibacteriota</taxon>
    </lineage>
</organism>
<evidence type="ECO:0000313" key="1">
    <source>
        <dbReference type="EMBL" id="PIZ92207.1"/>
    </source>
</evidence>
<gene>
    <name evidence="1" type="ORF">COX83_04915</name>
</gene>
<dbReference type="Proteomes" id="UP000230078">
    <property type="component" value="Unassembled WGS sequence"/>
</dbReference>
<protein>
    <recommendedName>
        <fullName evidence="3">Addiction module toxin RelE</fullName>
    </recommendedName>
</protein>
<sequence length="130" mass="15055">MEENYTVSIEPFAHKHFIKSFEKKYRSAWDVTLRAIIGQFERIDMLLKKDVAETIVDSTSVKIIKSKFSVAGTKKSPNASGNRCILAMHEEYKRVSILLVYHKNDLGGGAETANWKRLIKEHYPEYRHLL</sequence>
<proteinExistence type="predicted"/>
<name>A0A2M7V1M1_9BACT</name>
<evidence type="ECO:0000313" key="2">
    <source>
        <dbReference type="Proteomes" id="UP000230078"/>
    </source>
</evidence>
<comment type="caution">
    <text evidence="1">The sequence shown here is derived from an EMBL/GenBank/DDBJ whole genome shotgun (WGS) entry which is preliminary data.</text>
</comment>
<accession>A0A2M7V1M1</accession>
<dbReference type="EMBL" id="PFPI01000066">
    <property type="protein sequence ID" value="PIZ92207.1"/>
    <property type="molecule type" value="Genomic_DNA"/>
</dbReference>
<dbReference type="AlphaFoldDB" id="A0A2M7V1M1"/>